<gene>
    <name evidence="1" type="ORF">FF36_00158</name>
</gene>
<dbReference type="Pfam" id="PF19801">
    <property type="entry name" value="DUF6284"/>
    <property type="match status" value="1"/>
</dbReference>
<sequence>MTADYLAGLRGPTARELRAIDAEWPVIAAGLADLDRLIGHLLDAPAVPAARRPAAQNPAGFPAAA</sequence>
<dbReference type="RefSeq" id="WP_044882963.1">
    <property type="nucleotide sequence ID" value="NZ_JYFN01000001.1"/>
</dbReference>
<dbReference type="OrthoDB" id="9811597at2"/>
<name>A0A0D8BQ70_9ACTN</name>
<organism evidence="1 2">
    <name type="scientific">Frankia torreyi</name>
    <dbReference type="NCBI Taxonomy" id="1856"/>
    <lineage>
        <taxon>Bacteria</taxon>
        <taxon>Bacillati</taxon>
        <taxon>Actinomycetota</taxon>
        <taxon>Actinomycetes</taxon>
        <taxon>Frankiales</taxon>
        <taxon>Frankiaceae</taxon>
        <taxon>Frankia</taxon>
    </lineage>
</organism>
<evidence type="ECO:0000313" key="2">
    <source>
        <dbReference type="Proteomes" id="UP000032545"/>
    </source>
</evidence>
<reference evidence="1 2" key="2">
    <citation type="journal article" date="2016" name="Genome Announc.">
        <title>Permanent Draft Genome Sequences for Two Variants of Frankia sp. Strain CpI1, the First Frankia Strain Isolated from Root Nodules of Comptonia peregrina.</title>
        <authorList>
            <person name="Oshone R."/>
            <person name="Hurst S.G.IV."/>
            <person name="Abebe-Akele F."/>
            <person name="Simpson S."/>
            <person name="Morris K."/>
            <person name="Thomas W.K."/>
            <person name="Tisa L.S."/>
        </authorList>
    </citation>
    <scope>NUCLEOTIDE SEQUENCE [LARGE SCALE GENOMIC DNA]</scope>
    <source>
        <strain evidence="2">CpI1-S</strain>
    </source>
</reference>
<dbReference type="PATRIC" id="fig|1502723.3.peg.177"/>
<accession>A0A0D8BQ70</accession>
<dbReference type="InterPro" id="IPR046251">
    <property type="entry name" value="DUF6284"/>
</dbReference>
<reference evidence="2" key="1">
    <citation type="submission" date="2015-02" db="EMBL/GenBank/DDBJ databases">
        <title>Draft Genome of Frankia sp. CpI1-S.</title>
        <authorList>
            <person name="Oshone R.T."/>
            <person name="Ngom M."/>
            <person name="Ghodhbane-Gtari F."/>
            <person name="Gtari M."/>
            <person name="Morris K."/>
            <person name="Thomas K."/>
            <person name="Sen A."/>
            <person name="Tisa L.S."/>
        </authorList>
    </citation>
    <scope>NUCLEOTIDE SEQUENCE [LARGE SCALE GENOMIC DNA]</scope>
    <source>
        <strain evidence="2">CpI1-S</strain>
    </source>
</reference>
<keyword evidence="2" id="KW-1185">Reference proteome</keyword>
<dbReference type="Proteomes" id="UP000032545">
    <property type="component" value="Unassembled WGS sequence"/>
</dbReference>
<dbReference type="EMBL" id="JYFN01000001">
    <property type="protein sequence ID" value="KJE25542.1"/>
    <property type="molecule type" value="Genomic_DNA"/>
</dbReference>
<evidence type="ECO:0000313" key="1">
    <source>
        <dbReference type="EMBL" id="KJE25542.1"/>
    </source>
</evidence>
<dbReference type="AlphaFoldDB" id="A0A0D8BQ70"/>
<protein>
    <submittedName>
        <fullName evidence="1">Uncharacterized protein</fullName>
    </submittedName>
</protein>
<proteinExistence type="predicted"/>
<comment type="caution">
    <text evidence="1">The sequence shown here is derived from an EMBL/GenBank/DDBJ whole genome shotgun (WGS) entry which is preliminary data.</text>
</comment>